<feature type="transmembrane region" description="Helical" evidence="1">
    <location>
        <begin position="70"/>
        <end position="90"/>
    </location>
</feature>
<dbReference type="GeneID" id="18239149"/>
<keyword evidence="3" id="KW-1185">Reference proteome</keyword>
<protein>
    <submittedName>
        <fullName evidence="2">Uncharacterized protein</fullName>
    </submittedName>
</protein>
<feature type="transmembrane region" description="Helical" evidence="1">
    <location>
        <begin position="179"/>
        <end position="198"/>
    </location>
</feature>
<dbReference type="OrthoDB" id="9909019at2759"/>
<organism evidence="2 3">
    <name type="scientific">Batrachochytrium dendrobatidis (strain JAM81 / FGSC 10211)</name>
    <name type="common">Frog chytrid fungus</name>
    <dbReference type="NCBI Taxonomy" id="684364"/>
    <lineage>
        <taxon>Eukaryota</taxon>
        <taxon>Fungi</taxon>
        <taxon>Fungi incertae sedis</taxon>
        <taxon>Chytridiomycota</taxon>
        <taxon>Chytridiomycota incertae sedis</taxon>
        <taxon>Chytridiomycetes</taxon>
        <taxon>Rhizophydiales</taxon>
        <taxon>Rhizophydiales incertae sedis</taxon>
        <taxon>Batrachochytrium</taxon>
    </lineage>
</organism>
<dbReference type="EMBL" id="GL882889">
    <property type="protein sequence ID" value="EGF78283.1"/>
    <property type="molecule type" value="Genomic_DNA"/>
</dbReference>
<keyword evidence="1" id="KW-1133">Transmembrane helix</keyword>
<accession>F4P955</accession>
<feature type="transmembrane region" description="Helical" evidence="1">
    <location>
        <begin position="40"/>
        <end position="64"/>
    </location>
</feature>
<proteinExistence type="predicted"/>
<keyword evidence="1" id="KW-0812">Transmembrane</keyword>
<evidence type="ECO:0000313" key="2">
    <source>
        <dbReference type="EMBL" id="EGF78283.1"/>
    </source>
</evidence>
<reference evidence="2 3" key="1">
    <citation type="submission" date="2009-12" db="EMBL/GenBank/DDBJ databases">
        <title>The draft genome of Batrachochytrium dendrobatidis.</title>
        <authorList>
            <consortium name="US DOE Joint Genome Institute (JGI-PGF)"/>
            <person name="Kuo A."/>
            <person name="Salamov A."/>
            <person name="Schmutz J."/>
            <person name="Lucas S."/>
            <person name="Pitluck S."/>
            <person name="Rosenblum E."/>
            <person name="Stajich J."/>
            <person name="Eisen M."/>
            <person name="Grigoriev I.V."/>
        </authorList>
    </citation>
    <scope>NUCLEOTIDE SEQUENCE [LARGE SCALE GENOMIC DNA]</scope>
    <source>
        <strain evidence="3">JAM81 / FGSC 10211</strain>
    </source>
</reference>
<dbReference type="STRING" id="684364.F4P955"/>
<sequence length="291" mass="32316">MTSLVQHHTAIRIHNSDINNMMTLPVRLNGLQLPLHPRQLLAILYVLVSLSVFLTLHMSVIASMTIRTTLYVWSVSCAVLLSVLSMALMWSDPVDRSLYTESYHHNVVLTETPSSESKIQTPAVPQHGNRVQQYYRLGLDYKPDPFQSAKPTNGMPTHDPSLQFCTVCACNVLYIQTMFAAFTHSLTMTIVAVYVLIVCSINGSNTNNSGFGLASSTIQWITGVDAVFSLIVTVYLAYLISLHMYLYIHGLTTLEYSHGQKTAVQSARSSTSKNSQTNGLCCQSKTNFSWV</sequence>
<dbReference type="Proteomes" id="UP000007241">
    <property type="component" value="Unassembled WGS sequence"/>
</dbReference>
<keyword evidence="1" id="KW-0472">Membrane</keyword>
<dbReference type="HOGENOM" id="CLU_956406_0_0_1"/>
<dbReference type="AlphaFoldDB" id="F4P955"/>
<gene>
    <name evidence="2" type="ORF">BATDEDRAFT_26846</name>
</gene>
<feature type="transmembrane region" description="Helical" evidence="1">
    <location>
        <begin position="218"/>
        <end position="240"/>
    </location>
</feature>
<evidence type="ECO:0000256" key="1">
    <source>
        <dbReference type="SAM" id="Phobius"/>
    </source>
</evidence>
<dbReference type="RefSeq" id="XP_006681066.1">
    <property type="nucleotide sequence ID" value="XM_006681003.1"/>
</dbReference>
<evidence type="ECO:0000313" key="3">
    <source>
        <dbReference type="Proteomes" id="UP000007241"/>
    </source>
</evidence>
<name>F4P955_BATDJ</name>
<dbReference type="InParanoid" id="F4P955"/>